<dbReference type="PANTHER" id="PTHR22926">
    <property type="entry name" value="PHOSPHO-N-ACETYLMURAMOYL-PENTAPEPTIDE-TRANSFERASE"/>
    <property type="match status" value="1"/>
</dbReference>
<accession>N6YU14</accession>
<keyword evidence="6 9" id="KW-0472">Membrane</keyword>
<feature type="transmembrane region" description="Helical" evidence="9">
    <location>
        <begin position="188"/>
        <end position="206"/>
    </location>
</feature>
<evidence type="ECO:0000256" key="7">
    <source>
        <dbReference type="PIRSR" id="PIRSR600715-1"/>
    </source>
</evidence>
<feature type="region of interest" description="Disordered" evidence="8">
    <location>
        <begin position="500"/>
        <end position="522"/>
    </location>
</feature>
<dbReference type="RefSeq" id="WP_004341631.1">
    <property type="nucleotide sequence ID" value="NZ_AMXE01000065.1"/>
</dbReference>
<reference evidence="10 11" key="1">
    <citation type="submission" date="2012-09" db="EMBL/GenBank/DDBJ databases">
        <title>Draft Genome Sequences of 6 Strains from Genus Thauera.</title>
        <authorList>
            <person name="Liu B."/>
            <person name="Shapleigh J.P."/>
            <person name="Frostegard A.H."/>
        </authorList>
    </citation>
    <scope>NUCLEOTIDE SEQUENCE [LARGE SCALE GENOMIC DNA]</scope>
    <source>
        <strain evidence="11">47Lol / DSM 12138</strain>
    </source>
</reference>
<feature type="transmembrane region" description="Helical" evidence="9">
    <location>
        <begin position="44"/>
        <end position="66"/>
    </location>
</feature>
<proteinExistence type="predicted"/>
<dbReference type="GO" id="GO:0071555">
    <property type="term" value="P:cell wall organization"/>
    <property type="evidence" value="ECO:0007669"/>
    <property type="project" value="TreeGrafter"/>
</dbReference>
<evidence type="ECO:0000256" key="9">
    <source>
        <dbReference type="SAM" id="Phobius"/>
    </source>
</evidence>
<evidence type="ECO:0000313" key="11">
    <source>
        <dbReference type="Proteomes" id="UP000013232"/>
    </source>
</evidence>
<evidence type="ECO:0000256" key="2">
    <source>
        <dbReference type="ARBA" id="ARBA00022475"/>
    </source>
</evidence>
<keyword evidence="3 10" id="KW-0808">Transferase</keyword>
<dbReference type="AlphaFoldDB" id="N6YU14"/>
<keyword evidence="11" id="KW-1185">Reference proteome</keyword>
<feature type="transmembrane region" description="Helical" evidence="9">
    <location>
        <begin position="218"/>
        <end position="238"/>
    </location>
</feature>
<evidence type="ECO:0000256" key="4">
    <source>
        <dbReference type="ARBA" id="ARBA00022692"/>
    </source>
</evidence>
<keyword evidence="7" id="KW-0479">Metal-binding</keyword>
<feature type="transmembrane region" description="Helical" evidence="9">
    <location>
        <begin position="133"/>
        <end position="151"/>
    </location>
</feature>
<feature type="binding site" evidence="7">
    <location>
        <position position="155"/>
    </location>
    <ligand>
        <name>Mg(2+)</name>
        <dbReference type="ChEBI" id="CHEBI:18420"/>
    </ligand>
</feature>
<evidence type="ECO:0000313" key="10">
    <source>
        <dbReference type="EMBL" id="ENO85872.1"/>
    </source>
</evidence>
<dbReference type="InterPro" id="IPR000715">
    <property type="entry name" value="Glycosyl_transferase_4"/>
</dbReference>
<name>N6YU14_THAL4</name>
<dbReference type="Proteomes" id="UP000013232">
    <property type="component" value="Unassembled WGS sequence"/>
</dbReference>
<dbReference type="EMBL" id="AMXE01000065">
    <property type="protein sequence ID" value="ENO85872.1"/>
    <property type="molecule type" value="Genomic_DNA"/>
</dbReference>
<feature type="transmembrane region" description="Helical" evidence="9">
    <location>
        <begin position="72"/>
        <end position="91"/>
    </location>
</feature>
<dbReference type="CDD" id="cd06853">
    <property type="entry name" value="GT_WecA_like"/>
    <property type="match status" value="1"/>
</dbReference>
<evidence type="ECO:0000256" key="5">
    <source>
        <dbReference type="ARBA" id="ARBA00022989"/>
    </source>
</evidence>
<dbReference type="GO" id="GO:0044038">
    <property type="term" value="P:cell wall macromolecule biosynthetic process"/>
    <property type="evidence" value="ECO:0007669"/>
    <property type="project" value="TreeGrafter"/>
</dbReference>
<dbReference type="Pfam" id="PF00953">
    <property type="entry name" value="Glycos_transf_4"/>
    <property type="match status" value="1"/>
</dbReference>
<feature type="binding site" evidence="7">
    <location>
        <position position="220"/>
    </location>
    <ligand>
        <name>Mg(2+)</name>
        <dbReference type="ChEBI" id="CHEBI:18420"/>
    </ligand>
</feature>
<evidence type="ECO:0000256" key="8">
    <source>
        <dbReference type="SAM" id="MobiDB-lite"/>
    </source>
</evidence>
<comment type="cofactor">
    <cofactor evidence="7">
        <name>Mg(2+)</name>
        <dbReference type="ChEBI" id="CHEBI:18420"/>
    </cofactor>
</comment>
<gene>
    <name evidence="10" type="ORF">C666_14415</name>
</gene>
<feature type="transmembrane region" description="Helical" evidence="9">
    <location>
        <begin position="6"/>
        <end position="23"/>
    </location>
</feature>
<dbReference type="STRING" id="1123367.GCA_000621305_03703"/>
<sequence>MMQGLIVLLLAALASAIVIRVMIDLAPRVGLIDHPGEHKQHEHVTPFVGGFGVLVALFVAVSALSTQYPGQRVAWASLLVCGGVMFLVGLADDRWKLGFRIRLVVQALLALLMVYGGGVALTDLGNMLFTGNVSLGMLAVPFTVFATIGGINALNMVDGIDGLVGTIAGGTLLLVALMTGLAGSGSTHLLAMALLGGAGGFLWFNMRHGRQHRARTFMGDNGSMTLGLLIVWLLASITQGESALVSPIAALWLFAIPLIDTLSVMGRRMWMGQSPFTPDRNHLHHLLQRAGFRVEDVVTTIGMLHFMLGGIGVMGLLWGIPEGVMFIAFLVVFASYLAITARPWRLVPTLRGIHRYLRLTPAANCGVFFGNCTLEHVEQINALVAPQLRENTAFRTRLYQQNEPDGKPGLRYAVVEIMLKDETAPLTHQVEYLRLIRKALHPHSGVYVRGYVHRDPFNDRRINPGEPAVEMRTRDRRQRKRVLLEESFTYVDRGRILDQDVHHQDAASEGPQRAPDTLIAEP</sequence>
<dbReference type="GO" id="GO:0046872">
    <property type="term" value="F:metal ion binding"/>
    <property type="evidence" value="ECO:0007669"/>
    <property type="project" value="UniProtKB-KW"/>
</dbReference>
<comment type="caution">
    <text evidence="10">The sequence shown here is derived from an EMBL/GenBank/DDBJ whole genome shotgun (WGS) entry which is preliminary data.</text>
</comment>
<feature type="transmembrane region" description="Helical" evidence="9">
    <location>
        <begin position="103"/>
        <end position="121"/>
    </location>
</feature>
<organism evidence="10 11">
    <name type="scientific">Thauera linaloolentis (strain DSM 12138 / JCM 21573 / CCUG 41526 / CIP 105981 / IAM 15112 / NBRC 102519 / 47Lol)</name>
    <dbReference type="NCBI Taxonomy" id="1123367"/>
    <lineage>
        <taxon>Bacteria</taxon>
        <taxon>Pseudomonadati</taxon>
        <taxon>Pseudomonadota</taxon>
        <taxon>Betaproteobacteria</taxon>
        <taxon>Rhodocyclales</taxon>
        <taxon>Zoogloeaceae</taxon>
        <taxon>Thauera</taxon>
    </lineage>
</organism>
<dbReference type="GO" id="GO:0009103">
    <property type="term" value="P:lipopolysaccharide biosynthetic process"/>
    <property type="evidence" value="ECO:0007669"/>
    <property type="project" value="TreeGrafter"/>
</dbReference>
<keyword evidence="5 9" id="KW-1133">Transmembrane helix</keyword>
<keyword evidence="7" id="KW-0460">Magnesium</keyword>
<evidence type="ECO:0000256" key="1">
    <source>
        <dbReference type="ARBA" id="ARBA00004651"/>
    </source>
</evidence>
<keyword evidence="2" id="KW-1003">Cell membrane</keyword>
<feature type="transmembrane region" description="Helical" evidence="9">
    <location>
        <begin position="297"/>
        <end position="318"/>
    </location>
</feature>
<feature type="transmembrane region" description="Helical" evidence="9">
    <location>
        <begin position="163"/>
        <end position="182"/>
    </location>
</feature>
<comment type="subcellular location">
    <subcellularLocation>
        <location evidence="1">Cell membrane</location>
        <topology evidence="1">Multi-pass membrane protein</topology>
    </subcellularLocation>
</comment>
<feature type="transmembrane region" description="Helical" evidence="9">
    <location>
        <begin position="324"/>
        <end position="341"/>
    </location>
</feature>
<dbReference type="PANTHER" id="PTHR22926:SF3">
    <property type="entry name" value="UNDECAPRENYL-PHOSPHATE ALPHA-N-ACETYLGLUCOSAMINYL 1-PHOSPHATE TRANSFERASE"/>
    <property type="match status" value="1"/>
</dbReference>
<dbReference type="GO" id="GO:0016780">
    <property type="term" value="F:phosphotransferase activity, for other substituted phosphate groups"/>
    <property type="evidence" value="ECO:0007669"/>
    <property type="project" value="InterPro"/>
</dbReference>
<feature type="transmembrane region" description="Helical" evidence="9">
    <location>
        <begin position="244"/>
        <end position="265"/>
    </location>
</feature>
<evidence type="ECO:0000256" key="3">
    <source>
        <dbReference type="ARBA" id="ARBA00022679"/>
    </source>
</evidence>
<dbReference type="eggNOG" id="COG0472">
    <property type="taxonomic scope" value="Bacteria"/>
</dbReference>
<evidence type="ECO:0000256" key="6">
    <source>
        <dbReference type="ARBA" id="ARBA00023136"/>
    </source>
</evidence>
<protein>
    <submittedName>
        <fullName evidence="10">Glycosyl transferase family protein</fullName>
    </submittedName>
</protein>
<keyword evidence="4 9" id="KW-0812">Transmembrane</keyword>
<dbReference type="GO" id="GO:0005886">
    <property type="term" value="C:plasma membrane"/>
    <property type="evidence" value="ECO:0007669"/>
    <property type="project" value="UniProtKB-SubCell"/>
</dbReference>